<evidence type="ECO:0000256" key="3">
    <source>
        <dbReference type="SAM" id="Phobius"/>
    </source>
</evidence>
<evidence type="ECO:0000313" key="5">
    <source>
        <dbReference type="Proteomes" id="UP001638015"/>
    </source>
</evidence>
<keyword evidence="1" id="KW-0175">Coiled coil</keyword>
<name>A0ABW9MXS0_9FIRM</name>
<proteinExistence type="predicted"/>
<evidence type="ECO:0000256" key="1">
    <source>
        <dbReference type="SAM" id="Coils"/>
    </source>
</evidence>
<gene>
    <name evidence="4" type="ORF">ACCQ40_07810</name>
</gene>
<feature type="compositionally biased region" description="Low complexity" evidence="2">
    <location>
        <begin position="275"/>
        <end position="285"/>
    </location>
</feature>
<comment type="caution">
    <text evidence="4">The sequence shown here is derived from an EMBL/GenBank/DDBJ whole genome shotgun (WGS) entry which is preliminary data.</text>
</comment>
<evidence type="ECO:0000256" key="2">
    <source>
        <dbReference type="SAM" id="MobiDB-lite"/>
    </source>
</evidence>
<feature type="transmembrane region" description="Helical" evidence="3">
    <location>
        <begin position="299"/>
        <end position="322"/>
    </location>
</feature>
<dbReference type="Proteomes" id="UP001638015">
    <property type="component" value="Unassembled WGS sequence"/>
</dbReference>
<protein>
    <submittedName>
        <fullName evidence="4">Uncharacterized protein</fullName>
    </submittedName>
</protein>
<feature type="region of interest" description="Disordered" evidence="2">
    <location>
        <begin position="263"/>
        <end position="287"/>
    </location>
</feature>
<feature type="compositionally biased region" description="Basic and acidic residues" evidence="2">
    <location>
        <begin position="120"/>
        <end position="129"/>
    </location>
</feature>
<feature type="coiled-coil region" evidence="1">
    <location>
        <begin position="214"/>
        <end position="245"/>
    </location>
</feature>
<evidence type="ECO:0000313" key="4">
    <source>
        <dbReference type="EMBL" id="MFO3716660.1"/>
    </source>
</evidence>
<keyword evidence="5" id="KW-1185">Reference proteome</keyword>
<feature type="region of interest" description="Disordered" evidence="2">
    <location>
        <begin position="1"/>
        <end position="132"/>
    </location>
</feature>
<feature type="compositionally biased region" description="Basic and acidic residues" evidence="2">
    <location>
        <begin position="263"/>
        <end position="273"/>
    </location>
</feature>
<keyword evidence="3" id="KW-0472">Membrane</keyword>
<keyword evidence="3" id="KW-1133">Transmembrane helix</keyword>
<organism evidence="4 5">
    <name type="scientific">Anaerococcus cruorum</name>
    <dbReference type="NCBI Taxonomy" id="3115617"/>
    <lineage>
        <taxon>Bacteria</taxon>
        <taxon>Bacillati</taxon>
        <taxon>Bacillota</taxon>
        <taxon>Tissierellia</taxon>
        <taxon>Tissierellales</taxon>
        <taxon>Peptoniphilaceae</taxon>
        <taxon>Anaerococcus</taxon>
    </lineage>
</organism>
<reference evidence="4 5" key="1">
    <citation type="journal article" date="2025" name="Anaerobe">
        <title>Description of Anaerococcus kampingiae sp. nov., Anaerococcus groningensis sp. nov., Anaerococcus martiniensis sp. nov., and Anaerococcus cruorum sp. nov., isolated from human clinical specimens.</title>
        <authorList>
            <person name="Boiten K.E."/>
            <person name="Meijer J."/>
            <person name="van Wezel E.M."/>
            <person name="Veloo A.C.M."/>
        </authorList>
    </citation>
    <scope>NUCLEOTIDE SEQUENCE [LARGE SCALE GENOMIC DNA]</scope>
    <source>
        <strain evidence="4 5">ENR1039</strain>
    </source>
</reference>
<feature type="compositionally biased region" description="Basic and acidic residues" evidence="2">
    <location>
        <begin position="85"/>
        <end position="111"/>
    </location>
</feature>
<dbReference type="EMBL" id="JBGMEH010000008">
    <property type="protein sequence ID" value="MFO3716660.1"/>
    <property type="molecule type" value="Genomic_DNA"/>
</dbReference>
<sequence length="330" mass="36960">MALVKIQPSYAEEKEPDSSVTQQTDIKSGDEITITEVEPEQSTKAPAPITVEEQKPQKPAGKKPVEKQTENVETKTPTTPTVDPRAAEVNERVNQKYREEQKAKQNQKTETKTQAAPKIESAKKPKNEEISNGEIDALIKELEENTSAIQSQLKDTNSVQRKSKPVEDYTKAVDRVNNTIKSNNISKEDSKKIADTTSKIVAEYNKKIESAKTAEEKEALVKEASQKINENLAKVSEDLVQMSKENPSLYDQKNETLVLEIEATDKENSDKNHKNTTVSKTSSVEKSPKLASENKYDQFFKFAIAIFVVFLISLSISLAHVLRKKDKNNP</sequence>
<keyword evidence="3" id="KW-0812">Transmembrane</keyword>
<dbReference type="RefSeq" id="WP_410033287.1">
    <property type="nucleotide sequence ID" value="NZ_JBGMEH010000008.1"/>
</dbReference>
<feature type="compositionally biased region" description="Basic and acidic residues" evidence="2">
    <location>
        <begin position="63"/>
        <end position="73"/>
    </location>
</feature>
<accession>A0ABW9MXS0</accession>